<dbReference type="PANTHER" id="PTHR43364">
    <property type="entry name" value="NADH-SPECIFIC METHYLGLYOXAL REDUCTASE-RELATED"/>
    <property type="match status" value="1"/>
</dbReference>
<dbReference type="InterPro" id="IPR050523">
    <property type="entry name" value="AKR_Detox_Biosynth"/>
</dbReference>
<reference evidence="3" key="1">
    <citation type="submission" date="2021-01" db="EMBL/GenBank/DDBJ databases">
        <title>Whole genome shotgun sequence of Virgisporangium aurantiacum NBRC 16421.</title>
        <authorList>
            <person name="Komaki H."/>
            <person name="Tamura T."/>
        </authorList>
    </citation>
    <scope>NUCLEOTIDE SEQUENCE</scope>
    <source>
        <strain evidence="3">NBRC 16421</strain>
    </source>
</reference>
<dbReference type="SUPFAM" id="SSF51430">
    <property type="entry name" value="NAD(P)-linked oxidoreductase"/>
    <property type="match status" value="1"/>
</dbReference>
<dbReference type="Gene3D" id="3.20.20.100">
    <property type="entry name" value="NADP-dependent oxidoreductase domain"/>
    <property type="match status" value="1"/>
</dbReference>
<comment type="caution">
    <text evidence="3">The sequence shown here is derived from an EMBL/GenBank/DDBJ whole genome shotgun (WGS) entry which is preliminary data.</text>
</comment>
<evidence type="ECO:0000313" key="4">
    <source>
        <dbReference type="Proteomes" id="UP000612585"/>
    </source>
</evidence>
<dbReference type="AlphaFoldDB" id="A0A8J4E2N9"/>
<organism evidence="3 4">
    <name type="scientific">Virgisporangium aurantiacum</name>
    <dbReference type="NCBI Taxonomy" id="175570"/>
    <lineage>
        <taxon>Bacteria</taxon>
        <taxon>Bacillati</taxon>
        <taxon>Actinomycetota</taxon>
        <taxon>Actinomycetes</taxon>
        <taxon>Micromonosporales</taxon>
        <taxon>Micromonosporaceae</taxon>
        <taxon>Virgisporangium</taxon>
    </lineage>
</organism>
<dbReference type="InterPro" id="IPR036812">
    <property type="entry name" value="NAD(P)_OxRdtase_dom_sf"/>
</dbReference>
<evidence type="ECO:0000313" key="3">
    <source>
        <dbReference type="EMBL" id="GIJ57222.1"/>
    </source>
</evidence>
<feature type="domain" description="NADP-dependent oxidoreductase" evidence="2">
    <location>
        <begin position="37"/>
        <end position="318"/>
    </location>
</feature>
<dbReference type="GO" id="GO:0005829">
    <property type="term" value="C:cytosol"/>
    <property type="evidence" value="ECO:0007669"/>
    <property type="project" value="TreeGrafter"/>
</dbReference>
<sequence length="332" mass="35014">MRYVRLAGTDLDVSTVALGCGNFGGIGSVPELFGRGEDEAAAFALMDAAREHGITLFDTANTYGGGRSEEWIGRWLASRGTRDSVVLSTKVRNRVGPGPEGEGLSAHHIRTQVEASLRRLGTDRIDLYLAHAPDPQVPIEETLGAFDELASAGKIRYSGLSNYTGAQVADAVAAADRTGVARPVNLQSGYSLLEPAAEALAAATREGLSFTAYSPLAGGWLAGRYRASGEPYPRDSRMALRPDPYEHLVNDATFAALDALRQQATDRGVALPTLALAWVLSDPAVSVVVVGPRRPGQLAPALAALDLPLSPAERTDLTRIMPPGPPEPAQPA</sequence>
<dbReference type="Proteomes" id="UP000612585">
    <property type="component" value="Unassembled WGS sequence"/>
</dbReference>
<dbReference type="FunFam" id="3.20.20.100:FF:000004">
    <property type="entry name" value="Oxidoreductase, aldo/keto reductase"/>
    <property type="match status" value="1"/>
</dbReference>
<protein>
    <submittedName>
        <fullName evidence="3">NADP-dependent aryl-alcohol dehydrogenase</fullName>
    </submittedName>
</protein>
<proteinExistence type="predicted"/>
<accession>A0A8J4E2N9</accession>
<dbReference type="RefSeq" id="WP_203996397.1">
    <property type="nucleotide sequence ID" value="NZ_BOPG01000030.1"/>
</dbReference>
<dbReference type="PRINTS" id="PR00069">
    <property type="entry name" value="ALDKETRDTASE"/>
</dbReference>
<gene>
    <name evidence="3" type="ORF">Vau01_047380</name>
</gene>
<dbReference type="InterPro" id="IPR020471">
    <property type="entry name" value="AKR"/>
</dbReference>
<name>A0A8J4E2N9_9ACTN</name>
<dbReference type="EMBL" id="BOPG01000030">
    <property type="protein sequence ID" value="GIJ57222.1"/>
    <property type="molecule type" value="Genomic_DNA"/>
</dbReference>
<evidence type="ECO:0000259" key="2">
    <source>
        <dbReference type="Pfam" id="PF00248"/>
    </source>
</evidence>
<keyword evidence="4" id="KW-1185">Reference proteome</keyword>
<dbReference type="GO" id="GO:0016491">
    <property type="term" value="F:oxidoreductase activity"/>
    <property type="evidence" value="ECO:0007669"/>
    <property type="project" value="UniProtKB-KW"/>
</dbReference>
<dbReference type="PANTHER" id="PTHR43364:SF4">
    <property type="entry name" value="NAD(P)-LINKED OXIDOREDUCTASE SUPERFAMILY PROTEIN"/>
    <property type="match status" value="1"/>
</dbReference>
<dbReference type="Pfam" id="PF00248">
    <property type="entry name" value="Aldo_ket_red"/>
    <property type="match status" value="1"/>
</dbReference>
<evidence type="ECO:0000256" key="1">
    <source>
        <dbReference type="ARBA" id="ARBA00023002"/>
    </source>
</evidence>
<keyword evidence="1" id="KW-0560">Oxidoreductase</keyword>
<dbReference type="InterPro" id="IPR023210">
    <property type="entry name" value="NADP_OxRdtase_dom"/>
</dbReference>